<accession>A0A8H3ZUA1</accession>
<dbReference type="EMBL" id="WOWK01000029">
    <property type="protein sequence ID" value="KAF0326606.1"/>
    <property type="molecule type" value="Genomic_DNA"/>
</dbReference>
<keyword evidence="4" id="KW-1185">Reference proteome</keyword>
<protein>
    <submittedName>
        <fullName evidence="3">Uncharacterized protein</fullName>
    </submittedName>
</protein>
<evidence type="ECO:0000256" key="2">
    <source>
        <dbReference type="SAM" id="Phobius"/>
    </source>
</evidence>
<gene>
    <name evidence="3" type="ORF">GQ607_006224</name>
</gene>
<keyword evidence="2" id="KW-0472">Membrane</keyword>
<comment type="caution">
    <text evidence="3">The sequence shown here is derived from an EMBL/GenBank/DDBJ whole genome shotgun (WGS) entry which is preliminary data.</text>
</comment>
<evidence type="ECO:0000256" key="1">
    <source>
        <dbReference type="SAM" id="MobiDB-lite"/>
    </source>
</evidence>
<keyword evidence="2" id="KW-1133">Transmembrane helix</keyword>
<sequence length="93" mass="10367">MTLPPILGTMAIVQTCASVSIFITTGTYLFFSPVRFESSARRLGWWSIRQTTRHAKSSCAGRRPTENTLKQQARNAREKGNVAKAGILVRRTL</sequence>
<keyword evidence="2" id="KW-0812">Transmembrane</keyword>
<proteinExistence type="predicted"/>
<evidence type="ECO:0000313" key="4">
    <source>
        <dbReference type="Proteomes" id="UP000434172"/>
    </source>
</evidence>
<feature type="region of interest" description="Disordered" evidence="1">
    <location>
        <begin position="56"/>
        <end position="76"/>
    </location>
</feature>
<evidence type="ECO:0000313" key="3">
    <source>
        <dbReference type="EMBL" id="KAF0326606.1"/>
    </source>
</evidence>
<reference evidence="3 4" key="1">
    <citation type="submission" date="2019-12" db="EMBL/GenBank/DDBJ databases">
        <title>A genome sequence resource for the geographically widespread anthracnose pathogen Colletotrichum asianum.</title>
        <authorList>
            <person name="Meng Y."/>
        </authorList>
    </citation>
    <scope>NUCLEOTIDE SEQUENCE [LARGE SCALE GENOMIC DNA]</scope>
    <source>
        <strain evidence="3 4">ICMP 18580</strain>
    </source>
</reference>
<name>A0A8H3ZUA1_9PEZI</name>
<feature type="transmembrane region" description="Helical" evidence="2">
    <location>
        <begin position="6"/>
        <end position="31"/>
    </location>
</feature>
<dbReference type="AlphaFoldDB" id="A0A8H3ZUA1"/>
<organism evidence="3 4">
    <name type="scientific">Colletotrichum asianum</name>
    <dbReference type="NCBI Taxonomy" id="702518"/>
    <lineage>
        <taxon>Eukaryota</taxon>
        <taxon>Fungi</taxon>
        <taxon>Dikarya</taxon>
        <taxon>Ascomycota</taxon>
        <taxon>Pezizomycotina</taxon>
        <taxon>Sordariomycetes</taxon>
        <taxon>Hypocreomycetidae</taxon>
        <taxon>Glomerellales</taxon>
        <taxon>Glomerellaceae</taxon>
        <taxon>Colletotrichum</taxon>
        <taxon>Colletotrichum gloeosporioides species complex</taxon>
    </lineage>
</organism>
<dbReference type="Proteomes" id="UP000434172">
    <property type="component" value="Unassembled WGS sequence"/>
</dbReference>